<dbReference type="AlphaFoldDB" id="A0A9W6YSS9"/>
<dbReference type="OrthoDB" id="761538at2759"/>
<evidence type="ECO:0000313" key="3">
    <source>
        <dbReference type="EMBL" id="GMG19649.1"/>
    </source>
</evidence>
<evidence type="ECO:0000313" key="4">
    <source>
        <dbReference type="Proteomes" id="UP001165063"/>
    </source>
</evidence>
<organism evidence="3 4">
    <name type="scientific">Ambrosiozyma monospora</name>
    <name type="common">Yeast</name>
    <name type="synonym">Endomycopsis monosporus</name>
    <dbReference type="NCBI Taxonomy" id="43982"/>
    <lineage>
        <taxon>Eukaryota</taxon>
        <taxon>Fungi</taxon>
        <taxon>Dikarya</taxon>
        <taxon>Ascomycota</taxon>
        <taxon>Saccharomycotina</taxon>
        <taxon>Pichiomycetes</taxon>
        <taxon>Pichiales</taxon>
        <taxon>Pichiaceae</taxon>
        <taxon>Ambrosiozyma</taxon>
    </lineage>
</organism>
<dbReference type="SMART" id="SM00382">
    <property type="entry name" value="AAA"/>
    <property type="match status" value="1"/>
</dbReference>
<dbReference type="Gene3D" id="1.10.8.60">
    <property type="match status" value="1"/>
</dbReference>
<dbReference type="Pfam" id="PF22534">
    <property type="entry name" value="RFC_C"/>
    <property type="match status" value="1"/>
</dbReference>
<dbReference type="CDD" id="cd00009">
    <property type="entry name" value="AAA"/>
    <property type="match status" value="1"/>
</dbReference>
<dbReference type="SUPFAM" id="SSF52540">
    <property type="entry name" value="P-loop containing nucleoside triphosphate hydrolases"/>
    <property type="match status" value="1"/>
</dbReference>
<feature type="domain" description="AAA+ ATPase" evidence="2">
    <location>
        <begin position="34"/>
        <end position="213"/>
    </location>
</feature>
<proteinExistence type="predicted"/>
<sequence>MSLWADKYRPRNTQQLDFHPTITKRLKSLATSGDFPHLLVYGPSGAGKKSRILATLKELYGSSVEKLKVDIKTFVTPSNRKLEFNVISSPYHIEITPSDMGNNDRIVIQDLLKEVAQVESIDFTNLVSHDASHSHQPNKKKFKVVVINEAESMTRDAQAALRRTMEKYSANIRLVLVCNSTSNIIDPIKSRTLSIRVPAPSISDFTVAFDKILSKEQDARRIYPQSEADKLVVYKHIAEASERNLRMGIMMLEALYMNSDKITTTTKMIIPDWELVIDDIASSIIKDRSVTRLSQTRTILYELLAHSIPAKLILKRMTLQLWKQTESIGSFKNLDAVKLDIVNAAALFDERLSLGNKAIFHLEGFVTRVMVILEKDLS</sequence>
<comment type="caution">
    <text evidence="3">The sequence shown here is derived from an EMBL/GenBank/DDBJ whole genome shotgun (WGS) entry which is preliminary data.</text>
</comment>
<dbReference type="GO" id="GO:0031389">
    <property type="term" value="C:Rad17 RFC-like complex"/>
    <property type="evidence" value="ECO:0007669"/>
    <property type="project" value="TreeGrafter"/>
</dbReference>
<dbReference type="EMBL" id="BSXU01000171">
    <property type="protein sequence ID" value="GMG19649.1"/>
    <property type="molecule type" value="Genomic_DNA"/>
</dbReference>
<keyword evidence="4" id="KW-1185">Reference proteome</keyword>
<dbReference type="Pfam" id="PF13177">
    <property type="entry name" value="DNA_pol3_delta2"/>
    <property type="match status" value="1"/>
</dbReference>
<dbReference type="GO" id="GO:0006281">
    <property type="term" value="P:DNA repair"/>
    <property type="evidence" value="ECO:0007669"/>
    <property type="project" value="TreeGrafter"/>
</dbReference>
<dbReference type="InterPro" id="IPR003593">
    <property type="entry name" value="AAA+_ATPase"/>
</dbReference>
<dbReference type="InterPro" id="IPR008921">
    <property type="entry name" value="DNA_pol3_clamp-load_cplx_C"/>
</dbReference>
<dbReference type="GO" id="GO:0031391">
    <property type="term" value="C:Elg1 RFC-like complex"/>
    <property type="evidence" value="ECO:0007669"/>
    <property type="project" value="TreeGrafter"/>
</dbReference>
<dbReference type="Gene3D" id="3.40.50.300">
    <property type="entry name" value="P-loop containing nucleotide triphosphate hydrolases"/>
    <property type="match status" value="1"/>
</dbReference>
<dbReference type="SUPFAM" id="SSF48019">
    <property type="entry name" value="post-AAA+ oligomerization domain-like"/>
    <property type="match status" value="1"/>
</dbReference>
<dbReference type="GO" id="GO:0003677">
    <property type="term" value="F:DNA binding"/>
    <property type="evidence" value="ECO:0007669"/>
    <property type="project" value="InterPro"/>
</dbReference>
<reference evidence="3" key="1">
    <citation type="submission" date="2023-04" db="EMBL/GenBank/DDBJ databases">
        <title>Ambrosiozyma monospora NBRC 1965.</title>
        <authorList>
            <person name="Ichikawa N."/>
            <person name="Sato H."/>
            <person name="Tonouchi N."/>
        </authorList>
    </citation>
    <scope>NUCLEOTIDE SEQUENCE</scope>
    <source>
        <strain evidence="3">NBRC 1965</strain>
    </source>
</reference>
<keyword evidence="1" id="KW-0235">DNA replication</keyword>
<dbReference type="Proteomes" id="UP001165063">
    <property type="component" value="Unassembled WGS sequence"/>
</dbReference>
<dbReference type="GO" id="GO:0031390">
    <property type="term" value="C:Ctf18 RFC-like complex"/>
    <property type="evidence" value="ECO:0007669"/>
    <property type="project" value="TreeGrafter"/>
</dbReference>
<accession>A0A9W6YSS9</accession>
<dbReference type="Gene3D" id="1.20.272.10">
    <property type="match status" value="1"/>
</dbReference>
<evidence type="ECO:0000259" key="2">
    <source>
        <dbReference type="SMART" id="SM00382"/>
    </source>
</evidence>
<dbReference type="GO" id="GO:0003689">
    <property type="term" value="F:DNA clamp loader activity"/>
    <property type="evidence" value="ECO:0007669"/>
    <property type="project" value="TreeGrafter"/>
</dbReference>
<dbReference type="PANTHER" id="PTHR11669">
    <property type="entry name" value="REPLICATION FACTOR C / DNA POLYMERASE III GAMMA-TAU SUBUNIT"/>
    <property type="match status" value="1"/>
</dbReference>
<gene>
    <name evidence="3" type="ORF">Amon01_000062700</name>
</gene>
<dbReference type="InterPro" id="IPR050238">
    <property type="entry name" value="DNA_Rep/Repair_Clamp_Loader"/>
</dbReference>
<dbReference type="GO" id="GO:0006271">
    <property type="term" value="P:DNA strand elongation involved in DNA replication"/>
    <property type="evidence" value="ECO:0007669"/>
    <property type="project" value="UniProtKB-ARBA"/>
</dbReference>
<dbReference type="PANTHER" id="PTHR11669:SF1">
    <property type="entry name" value="REPLICATION FACTOR C SUBUNIT 3"/>
    <property type="match status" value="1"/>
</dbReference>
<dbReference type="GO" id="GO:0005663">
    <property type="term" value="C:DNA replication factor C complex"/>
    <property type="evidence" value="ECO:0007669"/>
    <property type="project" value="TreeGrafter"/>
</dbReference>
<dbReference type="FunFam" id="3.40.50.300:FF:000136">
    <property type="entry name" value="Replication factor C subunit 5"/>
    <property type="match status" value="1"/>
</dbReference>
<protein>
    <submittedName>
        <fullName evidence="3">Unnamed protein product</fullName>
    </submittedName>
</protein>
<dbReference type="InterPro" id="IPR027417">
    <property type="entry name" value="P-loop_NTPase"/>
</dbReference>
<evidence type="ECO:0000256" key="1">
    <source>
        <dbReference type="ARBA" id="ARBA00022705"/>
    </source>
</evidence>
<name>A0A9W6YSS9_AMBMO</name>